<protein>
    <submittedName>
        <fullName evidence="2">Aliphatic sulfonate ABC transporter substrate-binding protein</fullName>
    </submittedName>
</protein>
<dbReference type="Proteomes" id="UP000298246">
    <property type="component" value="Unassembled WGS sequence"/>
</dbReference>
<keyword evidence="3" id="KW-1185">Reference proteome</keyword>
<dbReference type="Gene3D" id="3.40.190.10">
    <property type="entry name" value="Periplasmic binding protein-like II"/>
    <property type="match status" value="2"/>
</dbReference>
<sequence>MTKRKQGIRGAALALILILLTVWTAACGAKEAATQTSPASAVPAGSAAAGGEGRVQQLPETLRIGFISANNKSVITGPEGWAQTKGYLEGELHKYGVKEFKYFTFPNGPNLNEALSAGTLDVGIYGDTPAINGRSAGLKTRLINQSQINMNAWLTAKADGPKTVADLKGQKVATSQGSYMSRYLLGLLKEQGLEKEVKVLHLLPADAEAALARGDIAAFAYPTGFGPLLQKKGYVAIDEAALHPALQGSSVTVVTEDYVQRNPQFPKLWNDIRARAVSEIRADSEAYFQFYADASGYPLDVVKASFKIEQWPQEAFPADGLKLLQGAKQFLIDQGLAKKDFVIDDWIAR</sequence>
<evidence type="ECO:0000313" key="2">
    <source>
        <dbReference type="EMBL" id="TFE90660.1"/>
    </source>
</evidence>
<dbReference type="RefSeq" id="WP_134750428.1">
    <property type="nucleotide sequence ID" value="NZ_MYFO02000008.1"/>
</dbReference>
<dbReference type="PANTHER" id="PTHR30024">
    <property type="entry name" value="ALIPHATIC SULFONATES-BINDING PROTEIN-RELATED"/>
    <property type="match status" value="1"/>
</dbReference>
<feature type="domain" description="SsuA/THI5-like" evidence="1">
    <location>
        <begin position="109"/>
        <end position="264"/>
    </location>
</feature>
<reference evidence="2 3" key="1">
    <citation type="submission" date="2017-03" db="EMBL/GenBank/DDBJ databases">
        <title>Isolation of Levoglucosan Utilizing Bacteria.</title>
        <authorList>
            <person name="Arya A.S."/>
        </authorList>
    </citation>
    <scope>NUCLEOTIDE SEQUENCE [LARGE SCALE GENOMIC DNA]</scope>
    <source>
        <strain evidence="2 3">MEC069</strain>
    </source>
</reference>
<accession>A0A4Y8Q9L3</accession>
<dbReference type="OrthoDB" id="286202at2"/>
<dbReference type="InterPro" id="IPR015168">
    <property type="entry name" value="SsuA/THI5"/>
</dbReference>
<evidence type="ECO:0000259" key="1">
    <source>
        <dbReference type="Pfam" id="PF09084"/>
    </source>
</evidence>
<dbReference type="Pfam" id="PF09084">
    <property type="entry name" value="NMT1"/>
    <property type="match status" value="1"/>
</dbReference>
<proteinExistence type="predicted"/>
<dbReference type="SUPFAM" id="SSF53850">
    <property type="entry name" value="Periplasmic binding protein-like II"/>
    <property type="match status" value="1"/>
</dbReference>
<evidence type="ECO:0000313" key="3">
    <source>
        <dbReference type="Proteomes" id="UP000298246"/>
    </source>
</evidence>
<organism evidence="2 3">
    <name type="scientific">Paenibacillus athensensis</name>
    <dbReference type="NCBI Taxonomy" id="1967502"/>
    <lineage>
        <taxon>Bacteria</taxon>
        <taxon>Bacillati</taxon>
        <taxon>Bacillota</taxon>
        <taxon>Bacilli</taxon>
        <taxon>Bacillales</taxon>
        <taxon>Paenibacillaceae</taxon>
        <taxon>Paenibacillus</taxon>
    </lineage>
</organism>
<dbReference type="PANTHER" id="PTHR30024:SF42">
    <property type="entry name" value="ALIPHATIC SULFONATES-BINDING PROTEIN-RELATED"/>
    <property type="match status" value="1"/>
</dbReference>
<dbReference type="AlphaFoldDB" id="A0A4Y8Q9L3"/>
<gene>
    <name evidence="2" type="ORF">B5M42_05160</name>
</gene>
<dbReference type="EMBL" id="MYFO01000004">
    <property type="protein sequence ID" value="TFE90660.1"/>
    <property type="molecule type" value="Genomic_DNA"/>
</dbReference>
<comment type="caution">
    <text evidence="2">The sequence shown here is derived from an EMBL/GenBank/DDBJ whole genome shotgun (WGS) entry which is preliminary data.</text>
</comment>
<dbReference type="PROSITE" id="PS51257">
    <property type="entry name" value="PROKAR_LIPOPROTEIN"/>
    <property type="match status" value="1"/>
</dbReference>
<name>A0A4Y8Q9L3_9BACL</name>